<accession>A0A4U5X6V5</accession>
<dbReference type="Proteomes" id="UP000308632">
    <property type="component" value="Unassembled WGS sequence"/>
</dbReference>
<reference evidence="3 4" key="1">
    <citation type="submission" date="2019-04" db="EMBL/GenBank/DDBJ databases">
        <title>Streptomyces lasaliensis sp.nov., an Actinomycete isolated from soil which produces the polyether antibiotic lasalocid.</title>
        <authorList>
            <person name="Erwin G."/>
            <person name="Haber C."/>
        </authorList>
    </citation>
    <scope>NUCLEOTIDE SEQUENCE [LARGE SCALE GENOMIC DNA]</scope>
    <source>
        <strain evidence="3 4">DSM 40089</strain>
    </source>
</reference>
<evidence type="ECO:0000313" key="4">
    <source>
        <dbReference type="Proteomes" id="UP000308632"/>
    </source>
</evidence>
<evidence type="ECO:0000313" key="3">
    <source>
        <dbReference type="EMBL" id="TKT09176.1"/>
    </source>
</evidence>
<proteinExistence type="predicted"/>
<comment type="caution">
    <text evidence="3">The sequence shown here is derived from an EMBL/GenBank/DDBJ whole genome shotgun (WGS) entry which is preliminary data.</text>
</comment>
<organism evidence="3 4">
    <name type="scientific">Streptomyces galbus</name>
    <dbReference type="NCBI Taxonomy" id="33898"/>
    <lineage>
        <taxon>Bacteria</taxon>
        <taxon>Bacillati</taxon>
        <taxon>Actinomycetota</taxon>
        <taxon>Actinomycetes</taxon>
        <taxon>Kitasatosporales</taxon>
        <taxon>Streptomycetaceae</taxon>
        <taxon>Streptomyces</taxon>
    </lineage>
</organism>
<gene>
    <name evidence="3" type="ORF">E4U92_15210</name>
    <name evidence="2" type="ORF">HF200_18845</name>
</gene>
<dbReference type="EMBL" id="SZPR01000012">
    <property type="protein sequence ID" value="TKT09176.1"/>
    <property type="molecule type" value="Genomic_DNA"/>
</dbReference>
<name>A0A4U5X6V5_STRGB</name>
<dbReference type="Proteomes" id="UP000744032">
    <property type="component" value="Unassembled WGS sequence"/>
</dbReference>
<evidence type="ECO:0000313" key="5">
    <source>
        <dbReference type="Proteomes" id="UP000744032"/>
    </source>
</evidence>
<keyword evidence="5" id="KW-1185">Reference proteome</keyword>
<feature type="region of interest" description="Disordered" evidence="1">
    <location>
        <begin position="1"/>
        <end position="75"/>
    </location>
</feature>
<dbReference type="EMBL" id="JAAXMD010000174">
    <property type="protein sequence ID" value="NKQ26424.1"/>
    <property type="molecule type" value="Genomic_DNA"/>
</dbReference>
<protein>
    <submittedName>
        <fullName evidence="3">Uncharacterized protein</fullName>
    </submittedName>
</protein>
<dbReference type="AlphaFoldDB" id="A0A4U5X6V5"/>
<evidence type="ECO:0000313" key="2">
    <source>
        <dbReference type="EMBL" id="NKQ26424.1"/>
    </source>
</evidence>
<evidence type="ECO:0000256" key="1">
    <source>
        <dbReference type="SAM" id="MobiDB-lite"/>
    </source>
</evidence>
<reference evidence="2 5" key="2">
    <citation type="submission" date="2020-04" db="EMBL/GenBank/DDBJ databases">
        <title>Genome sequence of Streptomyces galbus strain I339.</title>
        <authorList>
            <person name="Silva E.A.N."/>
            <person name="Merces M."/>
            <person name="Castelo Branco A.P.O.T."/>
            <person name="Vasconcelos P.C."/>
            <person name="Costa N.P."/>
            <person name="Marinho G.C.S."/>
            <person name="Oliveira C.J.B."/>
            <person name="Araujo D."/>
            <person name="Rodrigues Junior V.S."/>
            <person name="Almeida R."/>
            <person name="Silva Filho U.R."/>
            <person name="Andrade A.S.A."/>
            <person name="Cibulski S.P."/>
        </authorList>
    </citation>
    <scope>NUCLEOTIDE SEQUENCE [LARGE SCALE GENOMIC DNA]</scope>
    <source>
        <strain evidence="2 5">I339</strain>
    </source>
</reference>
<sequence>MDPRKGDPVSDTDREQSREPETALQEVMREVEDAETRVTDRDDRHGDRRAGDGDTGEAGEAITPNTRAQEESQGE</sequence>
<feature type="compositionally biased region" description="Basic and acidic residues" evidence="1">
    <location>
        <begin position="1"/>
        <end position="52"/>
    </location>
</feature>